<dbReference type="EMBL" id="CP020814">
    <property type="protein sequence ID" value="ARK31176.1"/>
    <property type="molecule type" value="Genomic_DNA"/>
</dbReference>
<protein>
    <submittedName>
        <fullName evidence="1">Uncharacterized protein</fullName>
    </submittedName>
</protein>
<gene>
    <name evidence="1" type="ORF">BkAM31D_15675</name>
</gene>
<dbReference type="Proteomes" id="UP000193006">
    <property type="component" value="Chromosome"/>
</dbReference>
<keyword evidence="2" id="KW-1185">Reference proteome</keyword>
<dbReference type="KEGG" id="bkw:BkAM31D_15675"/>
<accession>A0A1X9MCP4</accession>
<evidence type="ECO:0000313" key="1">
    <source>
        <dbReference type="EMBL" id="ARK31176.1"/>
    </source>
</evidence>
<evidence type="ECO:0000313" key="2">
    <source>
        <dbReference type="Proteomes" id="UP000193006"/>
    </source>
</evidence>
<organism evidence="1 2">
    <name type="scientific">Halalkalibacter krulwichiae</name>
    <dbReference type="NCBI Taxonomy" id="199441"/>
    <lineage>
        <taxon>Bacteria</taxon>
        <taxon>Bacillati</taxon>
        <taxon>Bacillota</taxon>
        <taxon>Bacilli</taxon>
        <taxon>Bacillales</taxon>
        <taxon>Bacillaceae</taxon>
        <taxon>Halalkalibacter</taxon>
    </lineage>
</organism>
<name>A0A1X9MCP4_9BACI</name>
<sequence>MPIFQDSFLFIFWTGSYSQEGIHIIATEWSKKMLLFYSYWISVYV</sequence>
<proteinExistence type="predicted"/>
<reference evidence="1 2" key="1">
    <citation type="submission" date="2017-04" db="EMBL/GenBank/DDBJ databases">
        <title>Bacillus krulwichiae AM31D Genome sequencing and assembly.</title>
        <authorList>
            <person name="Krulwich T.A."/>
            <person name="Anastor L."/>
            <person name="Ehrlich R."/>
            <person name="Ehrlich G.D."/>
            <person name="Janto B."/>
        </authorList>
    </citation>
    <scope>NUCLEOTIDE SEQUENCE [LARGE SCALE GENOMIC DNA]</scope>
    <source>
        <strain evidence="1 2">AM31D</strain>
    </source>
</reference>
<dbReference type="STRING" id="199441.BkAM31D_15675"/>
<dbReference type="AlphaFoldDB" id="A0A1X9MCP4"/>